<comment type="similarity">
    <text evidence="2">Belongs to the ABC transporter superfamily. ABCC family. Conjugate transporter (TC 3.A.1.208) subfamily.</text>
</comment>
<keyword evidence="7" id="KW-0067">ATP-binding</keyword>
<dbReference type="InterPro" id="IPR050173">
    <property type="entry name" value="ABC_transporter_C-like"/>
</dbReference>
<dbReference type="AlphaFoldDB" id="A0A8S1WGR2"/>
<dbReference type="GO" id="GO:0016020">
    <property type="term" value="C:membrane"/>
    <property type="evidence" value="ECO:0007669"/>
    <property type="project" value="UniProtKB-SubCell"/>
</dbReference>
<dbReference type="InterPro" id="IPR003439">
    <property type="entry name" value="ABC_transporter-like_ATP-bd"/>
</dbReference>
<proteinExistence type="inferred from homology"/>
<dbReference type="InterPro" id="IPR003593">
    <property type="entry name" value="AAA+_ATPase"/>
</dbReference>
<evidence type="ECO:0000256" key="8">
    <source>
        <dbReference type="ARBA" id="ARBA00022989"/>
    </source>
</evidence>
<feature type="domain" description="ABC transporter" evidence="10">
    <location>
        <begin position="78"/>
        <end position="311"/>
    </location>
</feature>
<dbReference type="PROSITE" id="PS50893">
    <property type="entry name" value="ABC_TRANSPORTER_2"/>
    <property type="match status" value="1"/>
</dbReference>
<accession>A0A8S1WGR2</accession>
<comment type="subcellular location">
    <subcellularLocation>
        <location evidence="1">Membrane</location>
        <topology evidence="1">Multi-pass membrane protein</topology>
    </subcellularLocation>
</comment>
<evidence type="ECO:0000256" key="5">
    <source>
        <dbReference type="ARBA" id="ARBA00022737"/>
    </source>
</evidence>
<evidence type="ECO:0000259" key="10">
    <source>
        <dbReference type="PROSITE" id="PS50893"/>
    </source>
</evidence>
<dbReference type="GO" id="GO:0016887">
    <property type="term" value="F:ATP hydrolysis activity"/>
    <property type="evidence" value="ECO:0007669"/>
    <property type="project" value="InterPro"/>
</dbReference>
<evidence type="ECO:0000313" key="12">
    <source>
        <dbReference type="Proteomes" id="UP000689195"/>
    </source>
</evidence>
<comment type="caution">
    <text evidence="11">The sequence shown here is derived from an EMBL/GenBank/DDBJ whole genome shotgun (WGS) entry which is preliminary data.</text>
</comment>
<dbReference type="InterPro" id="IPR017871">
    <property type="entry name" value="ABC_transporter-like_CS"/>
</dbReference>
<protein>
    <recommendedName>
        <fullName evidence="10">ABC transporter domain-containing protein</fullName>
    </recommendedName>
</protein>
<evidence type="ECO:0000256" key="1">
    <source>
        <dbReference type="ARBA" id="ARBA00004141"/>
    </source>
</evidence>
<dbReference type="CDD" id="cd03244">
    <property type="entry name" value="ABCC_MRP_domain2"/>
    <property type="match status" value="1"/>
</dbReference>
<keyword evidence="5" id="KW-0677">Repeat</keyword>
<keyword evidence="12" id="KW-1185">Reference proteome</keyword>
<organism evidence="11 12">
    <name type="scientific">Paramecium pentaurelia</name>
    <dbReference type="NCBI Taxonomy" id="43138"/>
    <lineage>
        <taxon>Eukaryota</taxon>
        <taxon>Sar</taxon>
        <taxon>Alveolata</taxon>
        <taxon>Ciliophora</taxon>
        <taxon>Intramacronucleata</taxon>
        <taxon>Oligohymenophorea</taxon>
        <taxon>Peniculida</taxon>
        <taxon>Parameciidae</taxon>
        <taxon>Paramecium</taxon>
    </lineage>
</organism>
<evidence type="ECO:0000313" key="11">
    <source>
        <dbReference type="EMBL" id="CAD8187875.1"/>
    </source>
</evidence>
<sequence length="319" mass="35857">MTAITYCIVIQNNASFIGLILTYVANLDQLIQQTIDTLSTLENNMISFERCLEFTKIPQEINTPTLKVEPDWPKQGLISFNNLSVKYRPDLPLALKNFSYKINNNEKIGIVGRTGAGKSTLALSLLRLLEAQEGQILIDNIDISQISLQILRNSITSIQQDSVIFNGSIRQNLDPFQQHDDDSIRQVLNDCCLTNLINQRNGLNTRINESGDNLSAGEKQLMCIARAILKRAKLVLIDEATANIDFETEQKIQKVISDQFSNCTVLIIAHRINTIMLCDKILVIDNGILVEEGSTQDLVNNPSSIFYNIYQEVIKNEVQ</sequence>
<dbReference type="EMBL" id="CAJJDO010000090">
    <property type="protein sequence ID" value="CAD8187875.1"/>
    <property type="molecule type" value="Genomic_DNA"/>
</dbReference>
<keyword evidence="8" id="KW-1133">Transmembrane helix</keyword>
<dbReference type="PROSITE" id="PS00211">
    <property type="entry name" value="ABC_TRANSPORTER_1"/>
    <property type="match status" value="1"/>
</dbReference>
<keyword evidence="6" id="KW-0547">Nucleotide-binding</keyword>
<dbReference type="Proteomes" id="UP000689195">
    <property type="component" value="Unassembled WGS sequence"/>
</dbReference>
<evidence type="ECO:0000256" key="2">
    <source>
        <dbReference type="ARBA" id="ARBA00009726"/>
    </source>
</evidence>
<keyword evidence="9" id="KW-0472">Membrane</keyword>
<dbReference type="Pfam" id="PF00005">
    <property type="entry name" value="ABC_tran"/>
    <property type="match status" value="1"/>
</dbReference>
<reference evidence="11" key="1">
    <citation type="submission" date="2021-01" db="EMBL/GenBank/DDBJ databases">
        <authorList>
            <consortium name="Genoscope - CEA"/>
            <person name="William W."/>
        </authorList>
    </citation>
    <scope>NUCLEOTIDE SEQUENCE</scope>
</reference>
<dbReference type="PANTHER" id="PTHR24223:SF456">
    <property type="entry name" value="MULTIDRUG RESISTANCE-ASSOCIATED PROTEIN LETHAL(2)03659"/>
    <property type="match status" value="1"/>
</dbReference>
<dbReference type="GO" id="GO:0005524">
    <property type="term" value="F:ATP binding"/>
    <property type="evidence" value="ECO:0007669"/>
    <property type="project" value="UniProtKB-KW"/>
</dbReference>
<gene>
    <name evidence="11" type="ORF">PPENT_87.1.T0900087</name>
</gene>
<dbReference type="PANTHER" id="PTHR24223">
    <property type="entry name" value="ATP-BINDING CASSETTE SUB-FAMILY C"/>
    <property type="match status" value="1"/>
</dbReference>
<evidence type="ECO:0000256" key="6">
    <source>
        <dbReference type="ARBA" id="ARBA00022741"/>
    </source>
</evidence>
<evidence type="ECO:0000256" key="9">
    <source>
        <dbReference type="ARBA" id="ARBA00023136"/>
    </source>
</evidence>
<dbReference type="FunFam" id="3.40.50.300:FF:000610">
    <property type="entry name" value="Multidrug resistance-associated ABC transporter"/>
    <property type="match status" value="1"/>
</dbReference>
<dbReference type="OrthoDB" id="6500128at2759"/>
<evidence type="ECO:0000256" key="4">
    <source>
        <dbReference type="ARBA" id="ARBA00022692"/>
    </source>
</evidence>
<evidence type="ECO:0000256" key="7">
    <source>
        <dbReference type="ARBA" id="ARBA00022840"/>
    </source>
</evidence>
<evidence type="ECO:0000256" key="3">
    <source>
        <dbReference type="ARBA" id="ARBA00022448"/>
    </source>
</evidence>
<keyword evidence="3" id="KW-0813">Transport</keyword>
<keyword evidence="4" id="KW-0812">Transmembrane</keyword>
<dbReference type="SMART" id="SM00382">
    <property type="entry name" value="AAA"/>
    <property type="match status" value="1"/>
</dbReference>
<name>A0A8S1WGR2_9CILI</name>
<dbReference type="GO" id="GO:0042626">
    <property type="term" value="F:ATPase-coupled transmembrane transporter activity"/>
    <property type="evidence" value="ECO:0007669"/>
    <property type="project" value="TreeGrafter"/>
</dbReference>